<accession>A0A819D0N7</accession>
<dbReference type="Proteomes" id="UP000663866">
    <property type="component" value="Unassembled WGS sequence"/>
</dbReference>
<sequence>MRKLIATNSLLEDLILYEMPDVGSLRIKANEQRNLPRDKRDYDLEETATDDLVAYEFSFFVNNVLASLVVNCSDEKISIRALKQMHRLTTINLYCQSLASCHMSAPRMIKNITADQWTQQSLTTIQFVIKQISKKIQRDGLFYSILKKKNKFKQILGLNQIDDDGKENFNIIINVFTKVFMIFGKQPFIDRSLCDPLFIYVDQIWFQQFNYDQYQYKIPFLLDGWSSIITKWLKLDYSIHRRHTQQIKDDLFDDDDDD</sequence>
<evidence type="ECO:0000313" key="3">
    <source>
        <dbReference type="Proteomes" id="UP000663866"/>
    </source>
</evidence>
<dbReference type="AlphaFoldDB" id="A0A819D0N7"/>
<reference evidence="2" key="1">
    <citation type="submission" date="2021-02" db="EMBL/GenBank/DDBJ databases">
        <authorList>
            <person name="Nowell W R."/>
        </authorList>
    </citation>
    <scope>NUCLEOTIDE SEQUENCE</scope>
</reference>
<evidence type="ECO:0000313" key="2">
    <source>
        <dbReference type="EMBL" id="CAF3825316.1"/>
    </source>
</evidence>
<protein>
    <submittedName>
        <fullName evidence="2">Uncharacterized protein</fullName>
    </submittedName>
</protein>
<proteinExistence type="predicted"/>
<keyword evidence="3" id="KW-1185">Reference proteome</keyword>
<dbReference type="EMBL" id="CAJNRE010020515">
    <property type="protein sequence ID" value="CAF2234784.1"/>
    <property type="molecule type" value="Genomic_DNA"/>
</dbReference>
<organism evidence="2 3">
    <name type="scientific">Rotaria magnacalcarata</name>
    <dbReference type="NCBI Taxonomy" id="392030"/>
    <lineage>
        <taxon>Eukaryota</taxon>
        <taxon>Metazoa</taxon>
        <taxon>Spiralia</taxon>
        <taxon>Gnathifera</taxon>
        <taxon>Rotifera</taxon>
        <taxon>Eurotatoria</taxon>
        <taxon>Bdelloidea</taxon>
        <taxon>Philodinida</taxon>
        <taxon>Philodinidae</taxon>
        <taxon>Rotaria</taxon>
    </lineage>
</organism>
<evidence type="ECO:0000313" key="1">
    <source>
        <dbReference type="EMBL" id="CAF2234784.1"/>
    </source>
</evidence>
<comment type="caution">
    <text evidence="2">The sequence shown here is derived from an EMBL/GenBank/DDBJ whole genome shotgun (WGS) entry which is preliminary data.</text>
</comment>
<name>A0A819D0N7_9BILA</name>
<dbReference type="EMBL" id="CAJOBG010000524">
    <property type="protein sequence ID" value="CAF3825316.1"/>
    <property type="molecule type" value="Genomic_DNA"/>
</dbReference>
<gene>
    <name evidence="1" type="ORF">MBJ925_LOCUS37072</name>
    <name evidence="2" type="ORF">OVN521_LOCUS5309</name>
</gene>
<dbReference type="Proteomes" id="UP000663824">
    <property type="component" value="Unassembled WGS sequence"/>
</dbReference>